<organism evidence="10">
    <name type="scientific">hot springs metagenome</name>
    <dbReference type="NCBI Taxonomy" id="433727"/>
    <lineage>
        <taxon>unclassified sequences</taxon>
        <taxon>metagenomes</taxon>
        <taxon>ecological metagenomes</taxon>
    </lineage>
</organism>
<dbReference type="PANTHER" id="PTHR30012">
    <property type="entry name" value="GENERAL SECRETION PATHWAY PROTEIN"/>
    <property type="match status" value="1"/>
</dbReference>
<dbReference type="Pfam" id="PF00482">
    <property type="entry name" value="T2SSF"/>
    <property type="match status" value="2"/>
</dbReference>
<dbReference type="Gene3D" id="1.20.81.30">
    <property type="entry name" value="Type II secretion system (T2SS), domain F"/>
    <property type="match status" value="2"/>
</dbReference>
<accession>A0A5J4L4K6</accession>
<feature type="domain" description="Type II secretion system protein GspF" evidence="9">
    <location>
        <begin position="69"/>
        <end position="192"/>
    </location>
</feature>
<keyword evidence="4" id="KW-0997">Cell inner membrane</keyword>
<dbReference type="InterPro" id="IPR018076">
    <property type="entry name" value="T2SS_GspF_dom"/>
</dbReference>
<comment type="subcellular location">
    <subcellularLocation>
        <location evidence="1">Cell inner membrane</location>
        <topology evidence="1">Multi-pass membrane protein</topology>
    </subcellularLocation>
</comment>
<feature type="transmembrane region" description="Helical" evidence="8">
    <location>
        <begin position="221"/>
        <end position="240"/>
    </location>
</feature>
<evidence type="ECO:0000256" key="1">
    <source>
        <dbReference type="ARBA" id="ARBA00004429"/>
    </source>
</evidence>
<evidence type="ECO:0000256" key="3">
    <source>
        <dbReference type="ARBA" id="ARBA00022475"/>
    </source>
</evidence>
<evidence type="ECO:0000313" key="10">
    <source>
        <dbReference type="EMBL" id="GER93737.1"/>
    </source>
</evidence>
<dbReference type="FunFam" id="1.20.81.30:FF:000001">
    <property type="entry name" value="Type II secretion system protein F"/>
    <property type="match status" value="1"/>
</dbReference>
<gene>
    <name evidence="10" type="ORF">A45J_1493</name>
</gene>
<keyword evidence="5 8" id="KW-0812">Transmembrane</keyword>
<feature type="transmembrane region" description="Helical" evidence="8">
    <location>
        <begin position="168"/>
        <end position="191"/>
    </location>
</feature>
<feature type="domain" description="Type II secretion system protein GspF" evidence="9">
    <location>
        <begin position="272"/>
        <end position="394"/>
    </location>
</feature>
<dbReference type="AlphaFoldDB" id="A0A5J4L4K6"/>
<evidence type="ECO:0000256" key="8">
    <source>
        <dbReference type="SAM" id="Phobius"/>
    </source>
</evidence>
<evidence type="ECO:0000256" key="6">
    <source>
        <dbReference type="ARBA" id="ARBA00022989"/>
    </source>
</evidence>
<reference evidence="10" key="1">
    <citation type="submission" date="2019-10" db="EMBL/GenBank/DDBJ databases">
        <title>Metagenomic sequencing of thiosulfate-disproportionating enrichment culture.</title>
        <authorList>
            <person name="Umezawa K."/>
            <person name="Kojima H."/>
            <person name="Fukui M."/>
        </authorList>
    </citation>
    <scope>NUCLEOTIDE SEQUENCE</scope>
    <source>
        <strain evidence="10">45J</strain>
    </source>
</reference>
<feature type="transmembrane region" description="Helical" evidence="8">
    <location>
        <begin position="375"/>
        <end position="396"/>
    </location>
</feature>
<evidence type="ECO:0000256" key="4">
    <source>
        <dbReference type="ARBA" id="ARBA00022519"/>
    </source>
</evidence>
<keyword evidence="3" id="KW-1003">Cell membrane</keyword>
<name>A0A5J4L4K6_9ZZZZ</name>
<dbReference type="GO" id="GO:0005886">
    <property type="term" value="C:plasma membrane"/>
    <property type="evidence" value="ECO:0007669"/>
    <property type="project" value="UniProtKB-SubCell"/>
</dbReference>
<dbReference type="InterPro" id="IPR003004">
    <property type="entry name" value="GspF/PilC"/>
</dbReference>
<keyword evidence="6 8" id="KW-1133">Transmembrane helix</keyword>
<protein>
    <submittedName>
        <fullName evidence="10">Pilus assembly protein PilC</fullName>
    </submittedName>
</protein>
<proteinExistence type="inferred from homology"/>
<comment type="caution">
    <text evidence="10">The sequence shown here is derived from an EMBL/GenBank/DDBJ whole genome shotgun (WGS) entry which is preliminary data.</text>
</comment>
<evidence type="ECO:0000256" key="2">
    <source>
        <dbReference type="ARBA" id="ARBA00005745"/>
    </source>
</evidence>
<evidence type="ECO:0000259" key="9">
    <source>
        <dbReference type="Pfam" id="PF00482"/>
    </source>
</evidence>
<comment type="similarity">
    <text evidence="2">Belongs to the GSP F family.</text>
</comment>
<dbReference type="EMBL" id="BLAB01000001">
    <property type="protein sequence ID" value="GER93737.1"/>
    <property type="molecule type" value="Genomic_DNA"/>
</dbReference>
<keyword evidence="7 8" id="KW-0472">Membrane</keyword>
<sequence length="406" mass="45583">MNYYLYKAIDADGTMVEGFIEGEDIGSVYGDLSSKGLYILSVKKANVAISYLKKVFASRKIKRRDVIEFANNLSVMLRAGVPLLTALEDISDVAENKYLKTIIADIKRQTEMGMRFSDAIQLHKDIFPDVFVRLITVGEETGHLEKSLSDVASHLQRMEDLSAAIKRALIYPIFAIVTTMGALIFWLAYVLPKIMTTLKEMGVKLPLITRILLHVSDFTKAYWYLIPILPVAFFFVLQVLKQMKGARYYIDLIKIKLPIVKLVVYNKLLALFSEQLRILIVSGLTIDRSFNIISDVMGSEVFKRAIILANESISSGSRIADALREHKVFPPLVARMVDIGETSGNLDEQFAFLSDHYLKKLDDISEKMGKMIEPIVIAVIGVLFALIIVGLMLPIYDLITQFGKAG</sequence>
<evidence type="ECO:0000256" key="7">
    <source>
        <dbReference type="ARBA" id="ARBA00023136"/>
    </source>
</evidence>
<evidence type="ECO:0000256" key="5">
    <source>
        <dbReference type="ARBA" id="ARBA00022692"/>
    </source>
</evidence>
<dbReference type="InterPro" id="IPR042094">
    <property type="entry name" value="T2SS_GspF_sf"/>
</dbReference>
<dbReference type="PANTHER" id="PTHR30012:SF0">
    <property type="entry name" value="TYPE II SECRETION SYSTEM PROTEIN F-RELATED"/>
    <property type="match status" value="1"/>
</dbReference>
<dbReference type="PRINTS" id="PR00812">
    <property type="entry name" value="BCTERIALGSPF"/>
</dbReference>